<dbReference type="PANTHER" id="PTHR11579">
    <property type="entry name" value="PROTEIN-L-ISOASPARTATE O-METHYLTRANSFERASE"/>
    <property type="match status" value="1"/>
</dbReference>
<organism evidence="13 14">
    <name type="scientific">Dongia sedimenti</name>
    <dbReference type="NCBI Taxonomy" id="3064282"/>
    <lineage>
        <taxon>Bacteria</taxon>
        <taxon>Pseudomonadati</taxon>
        <taxon>Pseudomonadota</taxon>
        <taxon>Alphaproteobacteria</taxon>
        <taxon>Rhodospirillales</taxon>
        <taxon>Dongiaceae</taxon>
        <taxon>Dongia</taxon>
    </lineage>
</organism>
<dbReference type="Proteomes" id="UP001230156">
    <property type="component" value="Unassembled WGS sequence"/>
</dbReference>
<evidence type="ECO:0000256" key="3">
    <source>
        <dbReference type="ARBA" id="ARBA00011890"/>
    </source>
</evidence>
<protein>
    <recommendedName>
        <fullName evidence="4">Protein-L-isoaspartate O-methyltransferase</fullName>
        <ecNumber evidence="3">2.1.1.77</ecNumber>
    </recommendedName>
    <alternativeName>
        <fullName evidence="11">L-isoaspartyl protein carboxyl methyltransferase</fullName>
    </alternativeName>
    <alternativeName>
        <fullName evidence="9">Protein L-isoaspartyl methyltransferase</fullName>
    </alternativeName>
    <alternativeName>
        <fullName evidence="10">Protein-beta-aspartate methyltransferase</fullName>
    </alternativeName>
</protein>
<dbReference type="InterPro" id="IPR000682">
    <property type="entry name" value="PCMT"/>
</dbReference>
<comment type="subcellular location">
    <subcellularLocation>
        <location evidence="1">Cytoplasm</location>
    </subcellularLocation>
</comment>
<evidence type="ECO:0000256" key="4">
    <source>
        <dbReference type="ARBA" id="ARBA00013346"/>
    </source>
</evidence>
<feature type="chain" id="PRO_5045921289" description="Protein-L-isoaspartate O-methyltransferase" evidence="12">
    <location>
        <begin position="25"/>
        <end position="290"/>
    </location>
</feature>
<comment type="caution">
    <text evidence="13">The sequence shown here is derived from an EMBL/GenBank/DDBJ whole genome shotgun (WGS) entry which is preliminary data.</text>
</comment>
<keyword evidence="7" id="KW-0808">Transferase</keyword>
<evidence type="ECO:0000256" key="11">
    <source>
        <dbReference type="ARBA" id="ARBA00031350"/>
    </source>
</evidence>
<evidence type="ECO:0000313" key="14">
    <source>
        <dbReference type="Proteomes" id="UP001230156"/>
    </source>
</evidence>
<evidence type="ECO:0000256" key="5">
    <source>
        <dbReference type="ARBA" id="ARBA00022490"/>
    </source>
</evidence>
<evidence type="ECO:0000256" key="2">
    <source>
        <dbReference type="ARBA" id="ARBA00005369"/>
    </source>
</evidence>
<dbReference type="SUPFAM" id="SSF53335">
    <property type="entry name" value="S-adenosyl-L-methionine-dependent methyltransferases"/>
    <property type="match status" value="1"/>
</dbReference>
<keyword evidence="14" id="KW-1185">Reference proteome</keyword>
<gene>
    <name evidence="13" type="ORF">Q8A70_18445</name>
</gene>
<dbReference type="Pfam" id="PF01135">
    <property type="entry name" value="PCMT"/>
    <property type="match status" value="1"/>
</dbReference>
<keyword evidence="8" id="KW-0949">S-adenosyl-L-methionine</keyword>
<keyword evidence="6" id="KW-0489">Methyltransferase</keyword>
<evidence type="ECO:0000256" key="7">
    <source>
        <dbReference type="ARBA" id="ARBA00022679"/>
    </source>
</evidence>
<keyword evidence="12" id="KW-0732">Signal</keyword>
<dbReference type="InterPro" id="IPR006311">
    <property type="entry name" value="TAT_signal"/>
</dbReference>
<keyword evidence="5" id="KW-0963">Cytoplasm</keyword>
<evidence type="ECO:0000256" key="9">
    <source>
        <dbReference type="ARBA" id="ARBA00030757"/>
    </source>
</evidence>
<name>A0ABU0YR90_9PROT</name>
<evidence type="ECO:0000256" key="6">
    <source>
        <dbReference type="ARBA" id="ARBA00022603"/>
    </source>
</evidence>
<dbReference type="EMBL" id="JAUYVI010000005">
    <property type="protein sequence ID" value="MDQ7249675.1"/>
    <property type="molecule type" value="Genomic_DNA"/>
</dbReference>
<sequence length="290" mass="31819">MNRRHFLAGSAAMAAGLAAQRALANVPVPYNWDAMPPADSAKTYIGWMQANRGEDPVYLAEHWKRYRVLVDNKDLKDDRNKRAFLMTPREKFVRPGNLPRAYANAFLDIGYGVTISGPHLVGRMTTSIDVQKGEKVLEIGTGSGYQSAYLSNLTDKVWTIEIIKPLAERTRQTYDELIAAGYSEYKAITSKNADGYYGWEEAAPFDKIIVTCGIDHVPPPLLQQLKDGGIMVIPVGPPGAQHVLKVTKQKAADGTITVARSDIYNGRIVPFVPFTALSGDTIKGTHNGGQ</sequence>
<dbReference type="EC" id="2.1.1.77" evidence="3"/>
<evidence type="ECO:0000313" key="13">
    <source>
        <dbReference type="EMBL" id="MDQ7249675.1"/>
    </source>
</evidence>
<dbReference type="Gene3D" id="3.40.50.150">
    <property type="entry name" value="Vaccinia Virus protein VP39"/>
    <property type="match status" value="1"/>
</dbReference>
<evidence type="ECO:0000256" key="8">
    <source>
        <dbReference type="ARBA" id="ARBA00022691"/>
    </source>
</evidence>
<evidence type="ECO:0000256" key="1">
    <source>
        <dbReference type="ARBA" id="ARBA00004496"/>
    </source>
</evidence>
<dbReference type="RefSeq" id="WP_379957877.1">
    <property type="nucleotide sequence ID" value="NZ_JAUYVI010000005.1"/>
</dbReference>
<proteinExistence type="inferred from homology"/>
<evidence type="ECO:0000256" key="10">
    <source>
        <dbReference type="ARBA" id="ARBA00031323"/>
    </source>
</evidence>
<reference evidence="14" key="1">
    <citation type="submission" date="2023-08" db="EMBL/GenBank/DDBJ databases">
        <title>Rhodospirillaceae gen. nov., a novel taxon isolated from the Yangtze River Yuezi River estuary sludge.</title>
        <authorList>
            <person name="Ruan L."/>
        </authorList>
    </citation>
    <scope>NUCLEOTIDE SEQUENCE [LARGE SCALE GENOMIC DNA]</scope>
    <source>
        <strain evidence="14">R-7</strain>
    </source>
</reference>
<evidence type="ECO:0000256" key="12">
    <source>
        <dbReference type="SAM" id="SignalP"/>
    </source>
</evidence>
<dbReference type="PANTHER" id="PTHR11579:SF0">
    <property type="entry name" value="PROTEIN-L-ISOASPARTATE(D-ASPARTATE) O-METHYLTRANSFERASE"/>
    <property type="match status" value="1"/>
</dbReference>
<feature type="signal peptide" evidence="12">
    <location>
        <begin position="1"/>
        <end position="24"/>
    </location>
</feature>
<dbReference type="PROSITE" id="PS01279">
    <property type="entry name" value="PCMT"/>
    <property type="match status" value="1"/>
</dbReference>
<dbReference type="InterPro" id="IPR029063">
    <property type="entry name" value="SAM-dependent_MTases_sf"/>
</dbReference>
<comment type="similarity">
    <text evidence="2">Belongs to the methyltransferase superfamily. L-isoaspartyl/D-aspartyl protein methyltransferase family.</text>
</comment>
<dbReference type="CDD" id="cd02440">
    <property type="entry name" value="AdoMet_MTases"/>
    <property type="match status" value="1"/>
</dbReference>
<dbReference type="PROSITE" id="PS51318">
    <property type="entry name" value="TAT"/>
    <property type="match status" value="1"/>
</dbReference>
<accession>A0ABU0YR90</accession>